<organism evidence="1">
    <name type="scientific">Ophidiomyces ophidiicola</name>
    <dbReference type="NCBI Taxonomy" id="1387563"/>
    <lineage>
        <taxon>Eukaryota</taxon>
        <taxon>Fungi</taxon>
        <taxon>Dikarya</taxon>
        <taxon>Ascomycota</taxon>
        <taxon>Pezizomycotina</taxon>
        <taxon>Eurotiomycetes</taxon>
        <taxon>Eurotiomycetidae</taxon>
        <taxon>Onygenales</taxon>
        <taxon>Onygenaceae</taxon>
        <taxon>Ophidiomyces</taxon>
    </lineage>
</organism>
<name>A0ACB8V3E3_9EURO</name>
<protein>
    <submittedName>
        <fullName evidence="1">Heat shock transcription factor</fullName>
    </submittedName>
</protein>
<gene>
    <name evidence="1" type="primary">CTA8</name>
    <name evidence="1" type="ORF">LOY88_000953</name>
</gene>
<reference evidence="1" key="1">
    <citation type="journal article" date="2022" name="bioRxiv">
        <title>Population genetic analysis of Ophidiomyces ophidiicola, the causative agent of snake fungal disease, indicates recent introductions to the USA.</title>
        <authorList>
            <person name="Ladner J.T."/>
            <person name="Palmer J.M."/>
            <person name="Ettinger C.L."/>
            <person name="Stajich J.E."/>
            <person name="Farrell T.M."/>
            <person name="Glorioso B.M."/>
            <person name="Lawson B."/>
            <person name="Price S.J."/>
            <person name="Stengle A.G."/>
            <person name="Grear D.A."/>
            <person name="Lorch J.M."/>
        </authorList>
    </citation>
    <scope>NUCLEOTIDE SEQUENCE</scope>
    <source>
        <strain evidence="1">NWHC 24266-5</strain>
    </source>
</reference>
<dbReference type="EMBL" id="JALBCA010000010">
    <property type="protein sequence ID" value="KAI2391727.1"/>
    <property type="molecule type" value="Genomic_DNA"/>
</dbReference>
<proteinExistence type="predicted"/>
<comment type="caution">
    <text evidence="1">The sequence shown here is derived from an EMBL/GenBank/DDBJ whole genome shotgun (WGS) entry which is preliminary data.</text>
</comment>
<sequence length="808" mass="88609">MIPQSSSRKRAAPGAVPIPHQQSPQTHNYPTPDTHLSNDQFMQWGQANAALSNSAGNVNVDSFQSATHPGVDTTVLQAPNQLARRAANQLINRPRSNEPSLIPLMEQPAVTPQDDVDPATGVTEEQLERRALAAKKDAQAKRKQIPPFIQKLSSFLDESKNTDLIRWSEDGRSFIVLDEDQFARTLIPELFKHSNYASFVRQLNMYGFHKKVGLSDNSMRASERKNKSPSEYSNPYFRRGHPDLLWLIQKPKNISQSKNGKGGSRPKAEGDEDIETEDYVEDGGGGAREDRSKFRGQLSITPGEATLAKDQFNNLYRELQNIRHQQQIISTTISKLRREHEQLYDQAINFQEQHNRHENSINAILTFLATVYNRSLQGHDGPQGLINSFAGAMPQDPNQGNIIDVGDFIGNVEPNVNPAQRPLKKQPLLLKAPPAASGESPGRANTLSPSANNQYNIQPNKNDSQHHRAASAQSGSVEELFESTSPQTTNQPQQQYTPMSHSRNQSQSSTRYPPQRDIMSLIQNSNAQNSIQPGMPDFPTVLSSLENSGGNAPLTASQRADMLRLIANESHASDPSTLSSSNNALITPTPPPMPLNYPSQLADTRAHIDHLVKMQAEQDRSVQNLTNMLQPLSPTGLIPGLEPDNPSNVPPPALDLDQIFNSGDYFTEYAGLGTNNNTDGSTSMYGTNLGVQEHAPSVHSNAGSDAALEPHPNDLFDFNKLHSDPVGDLFSDVNTDSKQPASFYDEYGNPQRGTVGDDNVSGQGGNRITESFTSSGATSPATTSIDENLQSLDNYNGTSGRVKRRKGC</sequence>
<evidence type="ECO:0000313" key="1">
    <source>
        <dbReference type="EMBL" id="KAI2391727.1"/>
    </source>
</evidence>
<accession>A0ACB8V3E3</accession>
<keyword evidence="1" id="KW-0346">Stress response</keyword>